<dbReference type="Proteomes" id="UP001589813">
    <property type="component" value="Unassembled WGS sequence"/>
</dbReference>
<keyword evidence="1" id="KW-0732">Signal</keyword>
<reference evidence="2 3" key="1">
    <citation type="submission" date="2024-09" db="EMBL/GenBank/DDBJ databases">
        <authorList>
            <person name="Sun Q."/>
            <person name="Mori K."/>
        </authorList>
    </citation>
    <scope>NUCLEOTIDE SEQUENCE [LARGE SCALE GENOMIC DNA]</scope>
    <source>
        <strain evidence="2 3">KCTC 23315</strain>
    </source>
</reference>
<evidence type="ECO:0000313" key="2">
    <source>
        <dbReference type="EMBL" id="MFC0050794.1"/>
    </source>
</evidence>
<dbReference type="PANTHER" id="PTHR43737:SF1">
    <property type="entry name" value="DUF1501 DOMAIN-CONTAINING PROTEIN"/>
    <property type="match status" value="1"/>
</dbReference>
<accession>A0ABV6BIW4</accession>
<comment type="caution">
    <text evidence="2">The sequence shown here is derived from an EMBL/GenBank/DDBJ whole genome shotgun (WGS) entry which is preliminary data.</text>
</comment>
<dbReference type="RefSeq" id="WP_377249074.1">
    <property type="nucleotide sequence ID" value="NZ_JBHLXP010000011.1"/>
</dbReference>
<dbReference type="EMBL" id="JBHLXP010000011">
    <property type="protein sequence ID" value="MFC0050794.1"/>
    <property type="molecule type" value="Genomic_DNA"/>
</dbReference>
<feature type="signal peptide" evidence="1">
    <location>
        <begin position="1"/>
        <end position="26"/>
    </location>
</feature>
<name>A0ABV6BIW4_9GAMM</name>
<dbReference type="InterPro" id="IPR014917">
    <property type="entry name" value="DUF1800"/>
</dbReference>
<sequence>MFGVRTMPKRLLICMLLLQPLCGLYASQAPLNPTEAARLLQQASFGPTLSDIQATSQMTAEQWIDWQLRLPATTHADKINTLPEQKTPVPLSRLETWWRIALTAPDQLRQRVAFALSEILVVSDQGNGINNRVIALANYYDLLLAHSFGNYRDLMQQVTLSPVMGIYLSHLGNQKADVQNNIRPDENYARELMQLFTIGLYQLNPDGSKKLDDADNPIPTYDQQAIEGFARVFTGWTSAGTSNFLKPKADYLKPMIPFAAYHEPGEKHLLNGVVLPAGQTPQQDLTQALDLLFAQPSLPPFISKQLIQKLVTSNPSPAYVARVAQVFSDNGDGVRGDLAAVVKAILLDEEARSGFSGVARPFGKIREPLLKTAHSWRVTQSASPSGHIYLRTLADSHNQAPLQSPSVFNFFRPDFSPSTSLQQAGLVAPELQLLTASNALNMQNHLYTQTVGSIEGLVANPTQYQMLARFSPFADVLQRQGLNTLLDQYSLLAFGGAMPAELRLLLSDLAAGLGSIAPAQKAAYLWYFILISPQYAVQQ</sequence>
<organism evidence="2 3">
    <name type="scientific">Rheinheimera tilapiae</name>
    <dbReference type="NCBI Taxonomy" id="875043"/>
    <lineage>
        <taxon>Bacteria</taxon>
        <taxon>Pseudomonadati</taxon>
        <taxon>Pseudomonadota</taxon>
        <taxon>Gammaproteobacteria</taxon>
        <taxon>Chromatiales</taxon>
        <taxon>Chromatiaceae</taxon>
        <taxon>Rheinheimera</taxon>
    </lineage>
</organism>
<dbReference type="PANTHER" id="PTHR43737">
    <property type="entry name" value="BLL7424 PROTEIN"/>
    <property type="match status" value="1"/>
</dbReference>
<feature type="chain" id="PRO_5047066405" evidence="1">
    <location>
        <begin position="27"/>
        <end position="539"/>
    </location>
</feature>
<protein>
    <submittedName>
        <fullName evidence="2">DUF1800 family protein</fullName>
    </submittedName>
</protein>
<proteinExistence type="predicted"/>
<gene>
    <name evidence="2" type="ORF">ACFFJP_21130</name>
</gene>
<evidence type="ECO:0000256" key="1">
    <source>
        <dbReference type="SAM" id="SignalP"/>
    </source>
</evidence>
<dbReference type="Pfam" id="PF08811">
    <property type="entry name" value="DUF1800"/>
    <property type="match status" value="1"/>
</dbReference>
<evidence type="ECO:0000313" key="3">
    <source>
        <dbReference type="Proteomes" id="UP001589813"/>
    </source>
</evidence>
<keyword evidence="3" id="KW-1185">Reference proteome</keyword>